<proteinExistence type="predicted"/>
<organism evidence="1 2">
    <name type="scientific">Galerina marginata (strain CBS 339.88)</name>
    <dbReference type="NCBI Taxonomy" id="685588"/>
    <lineage>
        <taxon>Eukaryota</taxon>
        <taxon>Fungi</taxon>
        <taxon>Dikarya</taxon>
        <taxon>Basidiomycota</taxon>
        <taxon>Agaricomycotina</taxon>
        <taxon>Agaricomycetes</taxon>
        <taxon>Agaricomycetidae</taxon>
        <taxon>Agaricales</taxon>
        <taxon>Agaricineae</taxon>
        <taxon>Strophariaceae</taxon>
        <taxon>Galerina</taxon>
    </lineage>
</organism>
<dbReference type="Proteomes" id="UP000027222">
    <property type="component" value="Unassembled WGS sequence"/>
</dbReference>
<gene>
    <name evidence="1" type="ORF">GALMADRAFT_147513</name>
</gene>
<dbReference type="EMBL" id="KL142419">
    <property type="protein sequence ID" value="KDR66855.1"/>
    <property type="molecule type" value="Genomic_DNA"/>
</dbReference>
<sequence>MRNGCNETEAFRAKDGRKLKRVKQATSGHAPEAYVAIPSTVKKPLALGFLAIKWDGQKTRLIVDSKSRLAAILVGQPEDPNPNLVTGGAAT</sequence>
<protein>
    <submittedName>
        <fullName evidence="1">Uncharacterized protein</fullName>
    </submittedName>
</protein>
<evidence type="ECO:0000313" key="2">
    <source>
        <dbReference type="Proteomes" id="UP000027222"/>
    </source>
</evidence>
<dbReference type="HOGENOM" id="CLU_2427175_0_0_1"/>
<keyword evidence="2" id="KW-1185">Reference proteome</keyword>
<dbReference type="AlphaFoldDB" id="A0A067S7M0"/>
<evidence type="ECO:0000313" key="1">
    <source>
        <dbReference type="EMBL" id="KDR66855.1"/>
    </source>
</evidence>
<name>A0A067S7M0_GALM3</name>
<accession>A0A067S7M0</accession>
<reference evidence="2" key="1">
    <citation type="journal article" date="2014" name="Proc. Natl. Acad. Sci. U.S.A.">
        <title>Extensive sampling of basidiomycete genomes demonstrates inadequacy of the white-rot/brown-rot paradigm for wood decay fungi.</title>
        <authorList>
            <person name="Riley R."/>
            <person name="Salamov A.A."/>
            <person name="Brown D.W."/>
            <person name="Nagy L.G."/>
            <person name="Floudas D."/>
            <person name="Held B.W."/>
            <person name="Levasseur A."/>
            <person name="Lombard V."/>
            <person name="Morin E."/>
            <person name="Otillar R."/>
            <person name="Lindquist E.A."/>
            <person name="Sun H."/>
            <person name="LaButti K.M."/>
            <person name="Schmutz J."/>
            <person name="Jabbour D."/>
            <person name="Luo H."/>
            <person name="Baker S.E."/>
            <person name="Pisabarro A.G."/>
            <person name="Walton J.D."/>
            <person name="Blanchette R.A."/>
            <person name="Henrissat B."/>
            <person name="Martin F."/>
            <person name="Cullen D."/>
            <person name="Hibbett D.S."/>
            <person name="Grigoriev I.V."/>
        </authorList>
    </citation>
    <scope>NUCLEOTIDE SEQUENCE [LARGE SCALE GENOMIC DNA]</scope>
    <source>
        <strain evidence="2">CBS 339.88</strain>
    </source>
</reference>